<dbReference type="Gene3D" id="3.40.630.30">
    <property type="match status" value="1"/>
</dbReference>
<sequence>MISYKTNVPISASQFIELLKKTTLGERRPLDNMACVEGMLDHSNLVITAWDNERLVGIARSVTDFNYCCYLSDLAVDETYQQRGIGQQLIAETEKSLAKTCKIILLSAPQAVNYYPHIGFKQHPSAWTKLRNE</sequence>
<dbReference type="InterPro" id="IPR016181">
    <property type="entry name" value="Acyl_CoA_acyltransferase"/>
</dbReference>
<keyword evidence="3" id="KW-1185">Reference proteome</keyword>
<dbReference type="RefSeq" id="WP_116630966.1">
    <property type="nucleotide sequence ID" value="NZ_QENU01000001.1"/>
</dbReference>
<feature type="domain" description="N-acetyltransferase" evidence="1">
    <location>
        <begin position="2"/>
        <end position="133"/>
    </location>
</feature>
<dbReference type="AlphaFoldDB" id="A0A2U0TGX6"/>
<dbReference type="PANTHER" id="PTHR43233">
    <property type="entry name" value="FAMILY N-ACETYLTRANSFERASE, PUTATIVE (AFU_ORTHOLOGUE AFUA_6G03350)-RELATED"/>
    <property type="match status" value="1"/>
</dbReference>
<dbReference type="Pfam" id="PF13673">
    <property type="entry name" value="Acetyltransf_10"/>
    <property type="match status" value="1"/>
</dbReference>
<name>A0A2U0TGX6_9PAST</name>
<dbReference type="SUPFAM" id="SSF55729">
    <property type="entry name" value="Acyl-CoA N-acyltransferases (Nat)"/>
    <property type="match status" value="1"/>
</dbReference>
<dbReference type="PROSITE" id="PS51186">
    <property type="entry name" value="GNAT"/>
    <property type="match status" value="1"/>
</dbReference>
<dbReference type="Proteomes" id="UP000245909">
    <property type="component" value="Unassembled WGS sequence"/>
</dbReference>
<organism evidence="2 3">
    <name type="scientific">Alitibacter langaaensis DSM 22999</name>
    <dbReference type="NCBI Taxonomy" id="1122935"/>
    <lineage>
        <taxon>Bacteria</taxon>
        <taxon>Pseudomonadati</taxon>
        <taxon>Pseudomonadota</taxon>
        <taxon>Gammaproteobacteria</taxon>
        <taxon>Pasteurellales</taxon>
        <taxon>Pasteurellaceae</taxon>
        <taxon>Alitibacter</taxon>
    </lineage>
</organism>
<dbReference type="OrthoDB" id="9775804at2"/>
<dbReference type="PANTHER" id="PTHR43233:SF1">
    <property type="entry name" value="FAMILY N-ACETYLTRANSFERASE, PUTATIVE (AFU_ORTHOLOGUE AFUA_6G03350)-RELATED"/>
    <property type="match status" value="1"/>
</dbReference>
<dbReference type="EMBL" id="QENU01000001">
    <property type="protein sequence ID" value="PVX42862.1"/>
    <property type="molecule type" value="Genomic_DNA"/>
</dbReference>
<dbReference type="InterPro" id="IPR053144">
    <property type="entry name" value="Acetyltransferase_Butenolide"/>
</dbReference>
<dbReference type="CDD" id="cd04301">
    <property type="entry name" value="NAT_SF"/>
    <property type="match status" value="1"/>
</dbReference>
<proteinExistence type="predicted"/>
<gene>
    <name evidence="2" type="ORF">C8D76_101192</name>
</gene>
<comment type="caution">
    <text evidence="2">The sequence shown here is derived from an EMBL/GenBank/DDBJ whole genome shotgun (WGS) entry which is preliminary data.</text>
</comment>
<accession>A0A2U0TGX6</accession>
<evidence type="ECO:0000313" key="3">
    <source>
        <dbReference type="Proteomes" id="UP000245909"/>
    </source>
</evidence>
<protein>
    <submittedName>
        <fullName evidence="2">Acetyltransferase (GNAT) family protein</fullName>
    </submittedName>
</protein>
<evidence type="ECO:0000313" key="2">
    <source>
        <dbReference type="EMBL" id="PVX42862.1"/>
    </source>
</evidence>
<reference evidence="2 3" key="1">
    <citation type="submission" date="2018-05" db="EMBL/GenBank/DDBJ databases">
        <title>Genomic Encyclopedia of Type Strains, Phase IV (KMG-IV): sequencing the most valuable type-strain genomes for metagenomic binning, comparative biology and taxonomic classification.</title>
        <authorList>
            <person name="Goeker M."/>
        </authorList>
    </citation>
    <scope>NUCLEOTIDE SEQUENCE [LARGE SCALE GENOMIC DNA]</scope>
    <source>
        <strain evidence="2 3">DSM 22999</strain>
    </source>
</reference>
<dbReference type="InterPro" id="IPR000182">
    <property type="entry name" value="GNAT_dom"/>
</dbReference>
<keyword evidence="2" id="KW-0808">Transferase</keyword>
<dbReference type="GO" id="GO:0016747">
    <property type="term" value="F:acyltransferase activity, transferring groups other than amino-acyl groups"/>
    <property type="evidence" value="ECO:0007669"/>
    <property type="project" value="InterPro"/>
</dbReference>
<evidence type="ECO:0000259" key="1">
    <source>
        <dbReference type="PROSITE" id="PS51186"/>
    </source>
</evidence>